<reference evidence="1 2" key="2">
    <citation type="submission" date="2018-03" db="EMBL/GenBank/DDBJ databases">
        <title>The ancient ancestry and fast evolution of plastids.</title>
        <authorList>
            <person name="Moore K.R."/>
            <person name="Magnabosco C."/>
            <person name="Momper L."/>
            <person name="Gold D.A."/>
            <person name="Bosak T."/>
            <person name="Fournier G.P."/>
        </authorList>
    </citation>
    <scope>NUCLEOTIDE SEQUENCE [LARGE SCALE GENOMIC DNA]</scope>
    <source>
        <strain evidence="1 2">ULC007</strain>
    </source>
</reference>
<sequence>MTDEKDLIEKAFQQYADAFQALDPAKVLPFFHFPAMLISPEKAAVIGNPIIGYFGFSKVMKDLKRRCFTRSVAESLHVQQLSDNLAIVTGVVIRFKQCKEEHPETFLECFNLNYTMRKVDGNWKIIVGALTETTCPSISDAKTNAATNSGASGLKEQPT</sequence>
<keyword evidence="2" id="KW-1185">Reference proteome</keyword>
<dbReference type="SUPFAM" id="SSF54427">
    <property type="entry name" value="NTF2-like"/>
    <property type="match status" value="1"/>
</dbReference>
<organism evidence="1 2">
    <name type="scientific">Phormidesmis priestleyi ULC007</name>
    <dbReference type="NCBI Taxonomy" id="1920490"/>
    <lineage>
        <taxon>Bacteria</taxon>
        <taxon>Bacillati</taxon>
        <taxon>Cyanobacteriota</taxon>
        <taxon>Cyanophyceae</taxon>
        <taxon>Leptolyngbyales</taxon>
        <taxon>Leptolyngbyaceae</taxon>
        <taxon>Phormidesmis</taxon>
    </lineage>
</organism>
<proteinExistence type="predicted"/>
<gene>
    <name evidence="1" type="ORF">C7B65_03170</name>
</gene>
<dbReference type="AlphaFoldDB" id="A0A2T1DM91"/>
<protein>
    <submittedName>
        <fullName evidence="1">Nuclear transport factor 2 family protein</fullName>
    </submittedName>
</protein>
<dbReference type="Proteomes" id="UP000238634">
    <property type="component" value="Unassembled WGS sequence"/>
</dbReference>
<dbReference type="Gene3D" id="3.10.450.50">
    <property type="match status" value="1"/>
</dbReference>
<name>A0A2T1DM91_9CYAN</name>
<dbReference type="OrthoDB" id="573213at2"/>
<comment type="caution">
    <text evidence="1">The sequence shown here is derived from an EMBL/GenBank/DDBJ whole genome shotgun (WGS) entry which is preliminary data.</text>
</comment>
<dbReference type="InterPro" id="IPR032710">
    <property type="entry name" value="NTF2-like_dom_sf"/>
</dbReference>
<dbReference type="RefSeq" id="WP_073069448.1">
    <property type="nucleotide sequence ID" value="NZ_MPPI01000002.1"/>
</dbReference>
<reference evidence="1 2" key="1">
    <citation type="submission" date="2018-02" db="EMBL/GenBank/DDBJ databases">
        <authorList>
            <person name="Cohen D.B."/>
            <person name="Kent A.D."/>
        </authorList>
    </citation>
    <scope>NUCLEOTIDE SEQUENCE [LARGE SCALE GENOMIC DNA]</scope>
    <source>
        <strain evidence="1 2">ULC007</strain>
    </source>
</reference>
<dbReference type="EMBL" id="PVWG01000002">
    <property type="protein sequence ID" value="PSB21599.1"/>
    <property type="molecule type" value="Genomic_DNA"/>
</dbReference>
<evidence type="ECO:0000313" key="1">
    <source>
        <dbReference type="EMBL" id="PSB21599.1"/>
    </source>
</evidence>
<evidence type="ECO:0000313" key="2">
    <source>
        <dbReference type="Proteomes" id="UP000238634"/>
    </source>
</evidence>
<accession>A0A2T1DM91</accession>